<organism evidence="4 5">
    <name type="scientific">Fusarium oxysporum</name>
    <name type="common">Fusarium vascular wilt</name>
    <dbReference type="NCBI Taxonomy" id="5507"/>
    <lineage>
        <taxon>Eukaryota</taxon>
        <taxon>Fungi</taxon>
        <taxon>Dikarya</taxon>
        <taxon>Ascomycota</taxon>
        <taxon>Pezizomycotina</taxon>
        <taxon>Sordariomycetes</taxon>
        <taxon>Hypocreomycetidae</taxon>
        <taxon>Hypocreales</taxon>
        <taxon>Nectriaceae</taxon>
        <taxon>Fusarium</taxon>
        <taxon>Fusarium oxysporum species complex</taxon>
    </lineage>
</organism>
<dbReference type="Pfam" id="PF01321">
    <property type="entry name" value="Creatinase_N"/>
    <property type="match status" value="1"/>
</dbReference>
<gene>
    <name evidence="4" type="ORF">FOXYS1_5384</name>
</gene>
<sequence>MANFDWHAERTDLSGISLLDRAPESEGIDLKQVRLYRQGRLREQMVKYGVDAVILSDPVNIRYATGTRNMQIFSMRNAPSRYLLLTAKRSILFEFTGCSHLADGYETVDEVRAAKTASFVAAGPKIEEREKAWALDMAELISQIIDKPTAEIAVGLERLNANTAIQLRDSGFKIVDAQRPVEMARAIKSPEEVKCVVASLRATEVAVGKLREAIRPGLTENELCAGSRTNPWFQETASYKIQPNDLVALDTDVVGCHGYYSDFSRTFHAGPDPPSEKQKELYRVAHEQVTHNMRILKPGMTFREYSDQSWDIPAKYYENRYYLSAHGCGLTGEYPYLYHHGDFPDAGYDGVIEPGMVICVESYIGEEEGTEGVKLEQQVLITETGIELLSEFPFESSLLD</sequence>
<name>A0A8H5AEJ2_FUSOX</name>
<dbReference type="CDD" id="cd01066">
    <property type="entry name" value="APP_MetAP"/>
    <property type="match status" value="1"/>
</dbReference>
<evidence type="ECO:0000259" key="3">
    <source>
        <dbReference type="Pfam" id="PF01321"/>
    </source>
</evidence>
<feature type="domain" description="Creatinase N-terminal" evidence="3">
    <location>
        <begin position="37"/>
        <end position="187"/>
    </location>
</feature>
<dbReference type="PANTHER" id="PTHR46112:SF2">
    <property type="entry name" value="XAA-PRO AMINOPEPTIDASE P-RELATED"/>
    <property type="match status" value="1"/>
</dbReference>
<evidence type="ECO:0000313" key="4">
    <source>
        <dbReference type="EMBL" id="KAF5263861.1"/>
    </source>
</evidence>
<dbReference type="PANTHER" id="PTHR46112">
    <property type="entry name" value="AMINOPEPTIDASE"/>
    <property type="match status" value="1"/>
</dbReference>
<dbReference type="InterPro" id="IPR050659">
    <property type="entry name" value="Peptidase_M24B"/>
</dbReference>
<dbReference type="Proteomes" id="UP000558688">
    <property type="component" value="Unassembled WGS sequence"/>
</dbReference>
<accession>A0A8H5AEJ2</accession>
<comment type="caution">
    <text evidence="4">The sequence shown here is derived from an EMBL/GenBank/DDBJ whole genome shotgun (WGS) entry which is preliminary data.</text>
</comment>
<dbReference type="InterPro" id="IPR036005">
    <property type="entry name" value="Creatinase/aminopeptidase-like"/>
</dbReference>
<evidence type="ECO:0000256" key="1">
    <source>
        <dbReference type="ARBA" id="ARBA00020658"/>
    </source>
</evidence>
<proteinExistence type="predicted"/>
<dbReference type="Pfam" id="PF00557">
    <property type="entry name" value="Peptidase_M24"/>
    <property type="match status" value="1"/>
</dbReference>
<dbReference type="EMBL" id="JAAFOW010000837">
    <property type="protein sequence ID" value="KAF5263861.1"/>
    <property type="molecule type" value="Genomic_DNA"/>
</dbReference>
<reference evidence="4" key="1">
    <citation type="submission" date="2020-02" db="EMBL/GenBank/DDBJ databases">
        <title>Identification and distribution of gene clusters putatively required for synthesis of sphingolipid metabolism inhibitors in phylogenetically diverse species of the filamentous fungus Fusarium.</title>
        <authorList>
            <person name="Kim H.-S."/>
            <person name="Busman M."/>
            <person name="Brown D.W."/>
            <person name="Divon H."/>
            <person name="Uhlig S."/>
            <person name="Proctor R.H."/>
        </authorList>
    </citation>
    <scope>NUCLEOTIDE SEQUENCE [LARGE SCALE GENOMIC DNA]</scope>
    <source>
        <strain evidence="4">NRRL 39464</strain>
    </source>
</reference>
<dbReference type="InterPro" id="IPR000587">
    <property type="entry name" value="Creatinase_N"/>
</dbReference>
<feature type="domain" description="Peptidase M24" evidence="2">
    <location>
        <begin position="224"/>
        <end position="383"/>
    </location>
</feature>
<evidence type="ECO:0000259" key="2">
    <source>
        <dbReference type="Pfam" id="PF00557"/>
    </source>
</evidence>
<protein>
    <recommendedName>
        <fullName evidence="1">Probable Xaa-Pro aminopeptidase P</fullName>
    </recommendedName>
</protein>
<dbReference type="AlphaFoldDB" id="A0A8H5AEJ2"/>
<dbReference type="SUPFAM" id="SSF55920">
    <property type="entry name" value="Creatinase/aminopeptidase"/>
    <property type="match status" value="1"/>
</dbReference>
<dbReference type="Gene3D" id="3.90.230.10">
    <property type="entry name" value="Creatinase/methionine aminopeptidase superfamily"/>
    <property type="match status" value="1"/>
</dbReference>
<dbReference type="InterPro" id="IPR000994">
    <property type="entry name" value="Pept_M24"/>
</dbReference>
<dbReference type="InterPro" id="IPR029149">
    <property type="entry name" value="Creatin/AminoP/Spt16_N"/>
</dbReference>
<evidence type="ECO:0000313" key="5">
    <source>
        <dbReference type="Proteomes" id="UP000558688"/>
    </source>
</evidence>
<dbReference type="Gene3D" id="3.40.350.10">
    <property type="entry name" value="Creatinase/prolidase N-terminal domain"/>
    <property type="match status" value="1"/>
</dbReference>
<dbReference type="SUPFAM" id="SSF53092">
    <property type="entry name" value="Creatinase/prolidase N-terminal domain"/>
    <property type="match status" value="1"/>
</dbReference>